<sequence>MLEVAAAAIPWPCPLAGRFHAIRGRLDDLDRVSTNDLARYVGDRDSYPLAGQRVTHEDGVAGQVGDEVTAVGNGADVDHGLFSDVNRSLHRPLPRLGMPTSASVACIG</sequence>
<accession>A0A6J7MQZ5</accession>
<dbReference type="EMBL" id="CAFBOM010000076">
    <property type="protein sequence ID" value="CAB4983341.1"/>
    <property type="molecule type" value="Genomic_DNA"/>
</dbReference>
<dbReference type="AlphaFoldDB" id="A0A6J7MQZ5"/>
<reference evidence="1" key="1">
    <citation type="submission" date="2020-05" db="EMBL/GenBank/DDBJ databases">
        <authorList>
            <person name="Chiriac C."/>
            <person name="Salcher M."/>
            <person name="Ghai R."/>
            <person name="Kavagutti S V."/>
        </authorList>
    </citation>
    <scope>NUCLEOTIDE SEQUENCE</scope>
</reference>
<proteinExistence type="predicted"/>
<name>A0A6J7MQZ5_9ZZZZ</name>
<organism evidence="1">
    <name type="scientific">freshwater metagenome</name>
    <dbReference type="NCBI Taxonomy" id="449393"/>
    <lineage>
        <taxon>unclassified sequences</taxon>
        <taxon>metagenomes</taxon>
        <taxon>ecological metagenomes</taxon>
    </lineage>
</organism>
<protein>
    <submittedName>
        <fullName evidence="1">Unannotated protein</fullName>
    </submittedName>
</protein>
<evidence type="ECO:0000313" key="1">
    <source>
        <dbReference type="EMBL" id="CAB4983341.1"/>
    </source>
</evidence>
<gene>
    <name evidence="1" type="ORF">UFOPK3957_00587</name>
</gene>